<gene>
    <name evidence="1" type="ORF">AB1Y20_008798</name>
    <name evidence="2" type="ORF">AB1Y20_008805</name>
</gene>
<proteinExistence type="predicted"/>
<evidence type="ECO:0000313" key="2">
    <source>
        <dbReference type="EMBL" id="KAL1505045.1"/>
    </source>
</evidence>
<name>A0AB34IU79_PRYPA</name>
<reference evidence="1 3" key="1">
    <citation type="journal article" date="2024" name="Science">
        <title>Giant polyketide synthase enzymes in the biosynthesis of giant marine polyether toxins.</title>
        <authorList>
            <person name="Fallon T.R."/>
            <person name="Shende V.V."/>
            <person name="Wierzbicki I.H."/>
            <person name="Pendleton A.L."/>
            <person name="Watervoot N.F."/>
            <person name="Auber R.P."/>
            <person name="Gonzalez D.J."/>
            <person name="Wisecaver J.H."/>
            <person name="Moore B.S."/>
        </authorList>
    </citation>
    <scope>NUCLEOTIDE SEQUENCE [LARGE SCALE GENOMIC DNA]</scope>
    <source>
        <strain evidence="1 3">12B1</strain>
    </source>
</reference>
<comment type="caution">
    <text evidence="1">The sequence shown here is derived from an EMBL/GenBank/DDBJ whole genome shotgun (WGS) entry which is preliminary data.</text>
</comment>
<sequence>MAVVLEEACGGLLLKVGAAGTSWRWAGADPLQQAFDDAVCAGSCRLDWSATQGRHVVTTRRVRRGELLLAAPALALVPLAPPPPAPQLSAQAANDAASLDLDGALIALGCALIDPPRRSETARRLLSHEEKLSPPQRASLRRLARELNASRPASARRVDDDELARVLLCARANSHRALDDATASRPTRLGLYPAAALINHSCLPSACLAFARDGAEAQVRALLPLDEGVEVSCSYLAEEQLHAPWEERRALLREAHHFAPVEPPERAASQAAALCAPATALPLPSDLSIREREARLRRLVERANSAHAAGEVRAVEMAVGELLQLERGGLSDLHGSHWLRQEAYAALLALGRVVDDAGLVARYSLQLIAAREEVLPGRALPHLAALYAAHGGALCRMLSEERVPPTKRAEVKAQAQAALSAAARIRETCLGAAHAVTQATLAACARLRPADRDTPS</sequence>
<dbReference type="Proteomes" id="UP001515480">
    <property type="component" value="Unassembled WGS sequence"/>
</dbReference>
<accession>A0AB34IU79</accession>
<dbReference type="Gene3D" id="2.170.270.10">
    <property type="entry name" value="SET domain"/>
    <property type="match status" value="1"/>
</dbReference>
<dbReference type="AlphaFoldDB" id="A0AB34IU79"/>
<organism evidence="1 3">
    <name type="scientific">Prymnesium parvum</name>
    <name type="common">Toxic golden alga</name>
    <dbReference type="NCBI Taxonomy" id="97485"/>
    <lineage>
        <taxon>Eukaryota</taxon>
        <taxon>Haptista</taxon>
        <taxon>Haptophyta</taxon>
        <taxon>Prymnesiophyceae</taxon>
        <taxon>Prymnesiales</taxon>
        <taxon>Prymnesiaceae</taxon>
        <taxon>Prymnesium</taxon>
    </lineage>
</organism>
<evidence type="ECO:0000313" key="1">
    <source>
        <dbReference type="EMBL" id="KAL1505038.1"/>
    </source>
</evidence>
<dbReference type="InterPro" id="IPR050869">
    <property type="entry name" value="H3K4_H4K5_MeTrfase"/>
</dbReference>
<dbReference type="EMBL" id="JBGBPQ010000019">
    <property type="protein sequence ID" value="KAL1505038.1"/>
    <property type="molecule type" value="Genomic_DNA"/>
</dbReference>
<protein>
    <recommendedName>
        <fullName evidence="4">SET domain-containing protein</fullName>
    </recommendedName>
</protein>
<dbReference type="EMBL" id="JBGBPQ010000019">
    <property type="protein sequence ID" value="KAL1505045.1"/>
    <property type="molecule type" value="Genomic_DNA"/>
</dbReference>
<dbReference type="SUPFAM" id="SSF82199">
    <property type="entry name" value="SET domain"/>
    <property type="match status" value="1"/>
</dbReference>
<evidence type="ECO:0008006" key="4">
    <source>
        <dbReference type="Google" id="ProtNLM"/>
    </source>
</evidence>
<dbReference type="InterPro" id="IPR046341">
    <property type="entry name" value="SET_dom_sf"/>
</dbReference>
<dbReference type="GO" id="GO:0005634">
    <property type="term" value="C:nucleus"/>
    <property type="evidence" value="ECO:0007669"/>
    <property type="project" value="TreeGrafter"/>
</dbReference>
<dbReference type="PANTHER" id="PTHR12197:SF251">
    <property type="entry name" value="EG:BACR7C10.4 PROTEIN"/>
    <property type="match status" value="1"/>
</dbReference>
<dbReference type="PANTHER" id="PTHR12197">
    <property type="entry name" value="HISTONE-LYSINE N-METHYLTRANSFERASE SMYD"/>
    <property type="match status" value="1"/>
</dbReference>
<keyword evidence="3" id="KW-1185">Reference proteome</keyword>
<evidence type="ECO:0000313" key="3">
    <source>
        <dbReference type="Proteomes" id="UP001515480"/>
    </source>
</evidence>